<keyword evidence="10" id="KW-1185">Reference proteome</keyword>
<evidence type="ECO:0000256" key="6">
    <source>
        <dbReference type="SAM" id="MobiDB-lite"/>
    </source>
</evidence>
<comment type="subcellular location">
    <subcellularLocation>
        <location evidence="1">Membrane</location>
        <topology evidence="1">Multi-pass membrane protein</topology>
    </subcellularLocation>
</comment>
<evidence type="ECO:0000256" key="7">
    <source>
        <dbReference type="SAM" id="Phobius"/>
    </source>
</evidence>
<accession>A0A6A5WUP2</accession>
<feature type="region of interest" description="Disordered" evidence="6">
    <location>
        <begin position="188"/>
        <end position="236"/>
    </location>
</feature>
<comment type="similarity">
    <text evidence="5">Belongs to the SAT4 family.</text>
</comment>
<organism evidence="9 10">
    <name type="scientific">Amniculicola lignicola CBS 123094</name>
    <dbReference type="NCBI Taxonomy" id="1392246"/>
    <lineage>
        <taxon>Eukaryota</taxon>
        <taxon>Fungi</taxon>
        <taxon>Dikarya</taxon>
        <taxon>Ascomycota</taxon>
        <taxon>Pezizomycotina</taxon>
        <taxon>Dothideomycetes</taxon>
        <taxon>Pleosporomycetidae</taxon>
        <taxon>Pleosporales</taxon>
        <taxon>Amniculicolaceae</taxon>
        <taxon>Amniculicola</taxon>
    </lineage>
</organism>
<dbReference type="AlphaFoldDB" id="A0A6A5WUP2"/>
<evidence type="ECO:0000259" key="8">
    <source>
        <dbReference type="Pfam" id="PF20684"/>
    </source>
</evidence>
<dbReference type="OrthoDB" id="3784089at2759"/>
<evidence type="ECO:0000313" key="9">
    <source>
        <dbReference type="EMBL" id="KAF2005523.1"/>
    </source>
</evidence>
<evidence type="ECO:0000313" key="10">
    <source>
        <dbReference type="Proteomes" id="UP000799779"/>
    </source>
</evidence>
<keyword evidence="2 7" id="KW-0812">Transmembrane</keyword>
<dbReference type="GO" id="GO:0016020">
    <property type="term" value="C:membrane"/>
    <property type="evidence" value="ECO:0007669"/>
    <property type="project" value="UniProtKB-SubCell"/>
</dbReference>
<keyword evidence="3 7" id="KW-1133">Transmembrane helix</keyword>
<keyword evidence="4 7" id="KW-0472">Membrane</keyword>
<evidence type="ECO:0000256" key="2">
    <source>
        <dbReference type="ARBA" id="ARBA00022692"/>
    </source>
</evidence>
<dbReference type="InterPro" id="IPR049326">
    <property type="entry name" value="Rhodopsin_dom_fungi"/>
</dbReference>
<dbReference type="Pfam" id="PF20684">
    <property type="entry name" value="Fung_rhodopsin"/>
    <property type="match status" value="1"/>
</dbReference>
<evidence type="ECO:0000256" key="1">
    <source>
        <dbReference type="ARBA" id="ARBA00004141"/>
    </source>
</evidence>
<feature type="transmembrane region" description="Helical" evidence="7">
    <location>
        <begin position="134"/>
        <end position="156"/>
    </location>
</feature>
<sequence length="236" mass="26747">MSINLLHIRVTEGFPTLNAWAIRSFYFIILCWAYVLISLTASCVPFSRRWNGLVGIEKPCKPVVRAWDFWTHMALHVTTDIWLCILPFPAIAQIRTRPKLRAAVFFIYGLAFSSVIATIIRATLLGLSASDNVVFIHLLSMIELAMLIIIAALPSISAAFNRRFMTEVNSSYVLHRVKVVDRNNRRPFSELQDQEADNNKRNVSTQSASSSTREINRECDEVEPVARSDGQTQSIF</sequence>
<feature type="domain" description="Rhodopsin" evidence="8">
    <location>
        <begin position="1"/>
        <end position="161"/>
    </location>
</feature>
<gene>
    <name evidence="9" type="ORF">P154DRAFT_518615</name>
</gene>
<evidence type="ECO:0000256" key="5">
    <source>
        <dbReference type="ARBA" id="ARBA00038359"/>
    </source>
</evidence>
<dbReference type="PANTHER" id="PTHR33048:SF47">
    <property type="entry name" value="INTEGRAL MEMBRANE PROTEIN-RELATED"/>
    <property type="match status" value="1"/>
</dbReference>
<reference evidence="9" key="1">
    <citation type="journal article" date="2020" name="Stud. Mycol.">
        <title>101 Dothideomycetes genomes: a test case for predicting lifestyles and emergence of pathogens.</title>
        <authorList>
            <person name="Haridas S."/>
            <person name="Albert R."/>
            <person name="Binder M."/>
            <person name="Bloem J."/>
            <person name="Labutti K."/>
            <person name="Salamov A."/>
            <person name="Andreopoulos B."/>
            <person name="Baker S."/>
            <person name="Barry K."/>
            <person name="Bills G."/>
            <person name="Bluhm B."/>
            <person name="Cannon C."/>
            <person name="Castanera R."/>
            <person name="Culley D."/>
            <person name="Daum C."/>
            <person name="Ezra D."/>
            <person name="Gonzalez J."/>
            <person name="Henrissat B."/>
            <person name="Kuo A."/>
            <person name="Liang C."/>
            <person name="Lipzen A."/>
            <person name="Lutzoni F."/>
            <person name="Magnuson J."/>
            <person name="Mondo S."/>
            <person name="Nolan M."/>
            <person name="Ohm R."/>
            <person name="Pangilinan J."/>
            <person name="Park H.-J."/>
            <person name="Ramirez L."/>
            <person name="Alfaro M."/>
            <person name="Sun H."/>
            <person name="Tritt A."/>
            <person name="Yoshinaga Y."/>
            <person name="Zwiers L.-H."/>
            <person name="Turgeon B."/>
            <person name="Goodwin S."/>
            <person name="Spatafora J."/>
            <person name="Crous P."/>
            <person name="Grigoriev I."/>
        </authorList>
    </citation>
    <scope>NUCLEOTIDE SEQUENCE</scope>
    <source>
        <strain evidence="9">CBS 123094</strain>
    </source>
</reference>
<protein>
    <recommendedName>
        <fullName evidence="8">Rhodopsin domain-containing protein</fullName>
    </recommendedName>
</protein>
<evidence type="ECO:0000256" key="4">
    <source>
        <dbReference type="ARBA" id="ARBA00023136"/>
    </source>
</evidence>
<dbReference type="EMBL" id="ML977563">
    <property type="protein sequence ID" value="KAF2005523.1"/>
    <property type="molecule type" value="Genomic_DNA"/>
</dbReference>
<proteinExistence type="inferred from homology"/>
<feature type="transmembrane region" description="Helical" evidence="7">
    <location>
        <begin position="20"/>
        <end position="41"/>
    </location>
</feature>
<dbReference type="PANTHER" id="PTHR33048">
    <property type="entry name" value="PTH11-LIKE INTEGRAL MEMBRANE PROTEIN (AFU_ORTHOLOGUE AFUA_5G11245)"/>
    <property type="match status" value="1"/>
</dbReference>
<feature type="compositionally biased region" description="Polar residues" evidence="6">
    <location>
        <begin position="201"/>
        <end position="213"/>
    </location>
</feature>
<dbReference type="InterPro" id="IPR052337">
    <property type="entry name" value="SAT4-like"/>
</dbReference>
<evidence type="ECO:0000256" key="3">
    <source>
        <dbReference type="ARBA" id="ARBA00022989"/>
    </source>
</evidence>
<feature type="transmembrane region" description="Helical" evidence="7">
    <location>
        <begin position="102"/>
        <end position="122"/>
    </location>
</feature>
<dbReference type="Proteomes" id="UP000799779">
    <property type="component" value="Unassembled WGS sequence"/>
</dbReference>
<name>A0A6A5WUP2_9PLEO</name>